<feature type="region of interest" description="Disordered" evidence="6">
    <location>
        <begin position="328"/>
        <end position="378"/>
    </location>
</feature>
<feature type="compositionally biased region" description="Basic and acidic residues" evidence="6">
    <location>
        <begin position="336"/>
        <end position="346"/>
    </location>
</feature>
<keyword evidence="9" id="KW-1185">Reference proteome</keyword>
<comment type="subcellular location">
    <subcellularLocation>
        <location evidence="2">Chromosome</location>
    </subcellularLocation>
    <subcellularLocation>
        <location evidence="1">Nucleus</location>
    </subcellularLocation>
</comment>
<evidence type="ECO:0000256" key="1">
    <source>
        <dbReference type="ARBA" id="ARBA00004123"/>
    </source>
</evidence>
<accession>A0A6A6AH80</accession>
<dbReference type="Pfam" id="PF02301">
    <property type="entry name" value="HORMA"/>
    <property type="match status" value="1"/>
</dbReference>
<feature type="compositionally biased region" description="Polar residues" evidence="6">
    <location>
        <begin position="1"/>
        <end position="16"/>
    </location>
</feature>
<feature type="region of interest" description="Disordered" evidence="6">
    <location>
        <begin position="1"/>
        <end position="47"/>
    </location>
</feature>
<dbReference type="OrthoDB" id="1928087at2759"/>
<keyword evidence="3" id="KW-0158">Chromosome</keyword>
<evidence type="ECO:0000313" key="9">
    <source>
        <dbReference type="Proteomes" id="UP000799771"/>
    </source>
</evidence>
<dbReference type="GO" id="GO:0051321">
    <property type="term" value="P:meiotic cell cycle"/>
    <property type="evidence" value="ECO:0007669"/>
    <property type="project" value="UniProtKB-KW"/>
</dbReference>
<dbReference type="GeneID" id="54408354"/>
<sequence length="725" mass="81013">MSRNQPARTSKTPASQERQHRPTTRSEVGKQSTIAKEHGGTQVLLQRPPATVTKEAIHVVAQASQAVTVEKSLEIVQTLLQGCVSCLASMRHMFRMDCYEQKYYMFGDAPQDASNQAPPGQLLVGLKKGMSQRVDRLVGLLENGVADALRRGCLESLHFSIYEDPKCPSDILEQWIFCFSYHTDTSTGTRVAAGIEITEKKHGSKITVSRAKHALVGFIQQLALICHILPTLPEATNMTVEILYTDNRPFGYTAPGFTRPAIGASRFSESLEWENTMTPIPDKFDTGRHGVTLKVAHLRKRRYDSDSTPLPELESTDEAELEVVVDAESASLGHVSDTRLSSKERSGPSPPQRRNTLRTHSSLSIGKSQEAETSSVPLERLSEVNLNASPSTLQVVPSALQQQHRPIADTMETTHTHEANSLIRRSLTEDLQVREQLRHMLQPRSEYVDTQTTQVLTDSANTPQHREQTVARLQFSQATIDRLDDARSAHLPRRKDTCLLSEELGISKAVNDVNDVTCQCGSLDVDASMVSLLWLSIQLHCGFCNSLQHVACYGYNGTDDERIPHVHICYACILRGEDGLLVQLTYHALCRRALYMLRNQNFDSEKQFAQALGCSTRDCTTVLKDFRRDGLLDGSRRAKQLMLNKSPDMTTRMVRIYFDPADRIAHHLHSPKLLADTSSDASTKRARDNVGETGAREAKRPKVGSRVSEDFDLGNWRTPRPERNR</sequence>
<keyword evidence="5" id="KW-0469">Meiosis</keyword>
<evidence type="ECO:0000256" key="3">
    <source>
        <dbReference type="ARBA" id="ARBA00022454"/>
    </source>
</evidence>
<dbReference type="GO" id="GO:0005694">
    <property type="term" value="C:chromosome"/>
    <property type="evidence" value="ECO:0007669"/>
    <property type="project" value="UniProtKB-SubCell"/>
</dbReference>
<dbReference type="SUPFAM" id="SSF56019">
    <property type="entry name" value="The spindle assembly checkpoint protein mad2"/>
    <property type="match status" value="1"/>
</dbReference>
<dbReference type="PANTHER" id="PTHR48225">
    <property type="entry name" value="HORMA DOMAIN-CONTAINING PROTEIN 1"/>
    <property type="match status" value="1"/>
</dbReference>
<feature type="domain" description="HORMA" evidence="7">
    <location>
        <begin position="70"/>
        <end position="295"/>
    </location>
</feature>
<dbReference type="EMBL" id="ML977504">
    <property type="protein sequence ID" value="KAF2130247.1"/>
    <property type="molecule type" value="Genomic_DNA"/>
</dbReference>
<dbReference type="PROSITE" id="PS50815">
    <property type="entry name" value="HORMA"/>
    <property type="match status" value="1"/>
</dbReference>
<feature type="compositionally biased region" description="Polar residues" evidence="6">
    <location>
        <begin position="352"/>
        <end position="376"/>
    </location>
</feature>
<evidence type="ECO:0000256" key="4">
    <source>
        <dbReference type="ARBA" id="ARBA00023242"/>
    </source>
</evidence>
<feature type="compositionally biased region" description="Basic and acidic residues" evidence="6">
    <location>
        <begin position="682"/>
        <end position="700"/>
    </location>
</feature>
<dbReference type="Proteomes" id="UP000799771">
    <property type="component" value="Unassembled WGS sequence"/>
</dbReference>
<evidence type="ECO:0000256" key="6">
    <source>
        <dbReference type="SAM" id="MobiDB-lite"/>
    </source>
</evidence>
<evidence type="ECO:0000256" key="2">
    <source>
        <dbReference type="ARBA" id="ARBA00004286"/>
    </source>
</evidence>
<keyword evidence="4" id="KW-0539">Nucleus</keyword>
<gene>
    <name evidence="8" type="ORF">P153DRAFT_365875</name>
</gene>
<evidence type="ECO:0000313" key="8">
    <source>
        <dbReference type="EMBL" id="KAF2130247.1"/>
    </source>
</evidence>
<evidence type="ECO:0000256" key="5">
    <source>
        <dbReference type="ARBA" id="ARBA00023254"/>
    </source>
</evidence>
<dbReference type="InterPro" id="IPR036570">
    <property type="entry name" value="HORMA_dom_sf"/>
</dbReference>
<dbReference type="InterPro" id="IPR051294">
    <property type="entry name" value="HORMA_MeioticProgression"/>
</dbReference>
<reference evidence="8" key="1">
    <citation type="journal article" date="2020" name="Stud. Mycol.">
        <title>101 Dothideomycetes genomes: a test case for predicting lifestyles and emergence of pathogens.</title>
        <authorList>
            <person name="Haridas S."/>
            <person name="Albert R."/>
            <person name="Binder M."/>
            <person name="Bloem J."/>
            <person name="Labutti K."/>
            <person name="Salamov A."/>
            <person name="Andreopoulos B."/>
            <person name="Baker S."/>
            <person name="Barry K."/>
            <person name="Bills G."/>
            <person name="Bluhm B."/>
            <person name="Cannon C."/>
            <person name="Castanera R."/>
            <person name="Culley D."/>
            <person name="Daum C."/>
            <person name="Ezra D."/>
            <person name="Gonzalez J."/>
            <person name="Henrissat B."/>
            <person name="Kuo A."/>
            <person name="Liang C."/>
            <person name="Lipzen A."/>
            <person name="Lutzoni F."/>
            <person name="Magnuson J."/>
            <person name="Mondo S."/>
            <person name="Nolan M."/>
            <person name="Ohm R."/>
            <person name="Pangilinan J."/>
            <person name="Park H.-J."/>
            <person name="Ramirez L."/>
            <person name="Alfaro M."/>
            <person name="Sun H."/>
            <person name="Tritt A."/>
            <person name="Yoshinaga Y."/>
            <person name="Zwiers L.-H."/>
            <person name="Turgeon B."/>
            <person name="Goodwin S."/>
            <person name="Spatafora J."/>
            <person name="Crous P."/>
            <person name="Grigoriev I."/>
        </authorList>
    </citation>
    <scope>NUCLEOTIDE SEQUENCE</scope>
    <source>
        <strain evidence="8">CBS 119687</strain>
    </source>
</reference>
<dbReference type="PANTHER" id="PTHR48225:SF7">
    <property type="entry name" value="MEIOSIS-SPECIFIC PROTEIN HOP1"/>
    <property type="match status" value="1"/>
</dbReference>
<dbReference type="Gene3D" id="3.30.900.10">
    <property type="entry name" value="HORMA domain"/>
    <property type="match status" value="1"/>
</dbReference>
<dbReference type="AlphaFoldDB" id="A0A6A6AH80"/>
<feature type="compositionally biased region" description="Polar residues" evidence="6">
    <location>
        <begin position="25"/>
        <end position="34"/>
    </location>
</feature>
<feature type="region of interest" description="Disordered" evidence="6">
    <location>
        <begin position="675"/>
        <end position="725"/>
    </location>
</feature>
<protein>
    <recommendedName>
        <fullName evidence="7">HORMA domain-containing protein</fullName>
    </recommendedName>
</protein>
<organism evidence="8 9">
    <name type="scientific">Dothidotthia symphoricarpi CBS 119687</name>
    <dbReference type="NCBI Taxonomy" id="1392245"/>
    <lineage>
        <taxon>Eukaryota</taxon>
        <taxon>Fungi</taxon>
        <taxon>Dikarya</taxon>
        <taxon>Ascomycota</taxon>
        <taxon>Pezizomycotina</taxon>
        <taxon>Dothideomycetes</taxon>
        <taxon>Pleosporomycetidae</taxon>
        <taxon>Pleosporales</taxon>
        <taxon>Dothidotthiaceae</taxon>
        <taxon>Dothidotthia</taxon>
    </lineage>
</organism>
<dbReference type="InterPro" id="IPR003511">
    <property type="entry name" value="HORMA_dom"/>
</dbReference>
<evidence type="ECO:0000259" key="7">
    <source>
        <dbReference type="PROSITE" id="PS50815"/>
    </source>
</evidence>
<name>A0A6A6AH80_9PLEO</name>
<proteinExistence type="predicted"/>
<dbReference type="GO" id="GO:0005634">
    <property type="term" value="C:nucleus"/>
    <property type="evidence" value="ECO:0007669"/>
    <property type="project" value="UniProtKB-SubCell"/>
</dbReference>
<dbReference type="RefSeq" id="XP_033524634.1">
    <property type="nucleotide sequence ID" value="XM_033667922.1"/>
</dbReference>